<dbReference type="GO" id="GO:0016747">
    <property type="term" value="F:acyltransferase activity, transferring groups other than amino-acyl groups"/>
    <property type="evidence" value="ECO:0007669"/>
    <property type="project" value="InterPro"/>
</dbReference>
<dbReference type="PROSITE" id="PS51186">
    <property type="entry name" value="GNAT"/>
    <property type="match status" value="1"/>
</dbReference>
<accession>A0A653Y8Q3</accession>
<organism evidence="2 3">
    <name type="scientific">Sphingobacterium multivorum</name>
    <dbReference type="NCBI Taxonomy" id="28454"/>
    <lineage>
        <taxon>Bacteria</taxon>
        <taxon>Pseudomonadati</taxon>
        <taxon>Bacteroidota</taxon>
        <taxon>Sphingobacteriia</taxon>
        <taxon>Sphingobacteriales</taxon>
        <taxon>Sphingobacteriaceae</taxon>
        <taxon>Sphingobacterium</taxon>
    </lineage>
</organism>
<dbReference type="Pfam" id="PF13673">
    <property type="entry name" value="Acetyltransf_10"/>
    <property type="match status" value="1"/>
</dbReference>
<dbReference type="AlphaFoldDB" id="A0A653Y8Q3"/>
<dbReference type="Proteomes" id="UP000432350">
    <property type="component" value="Unassembled WGS sequence"/>
</dbReference>
<dbReference type="InterPro" id="IPR016181">
    <property type="entry name" value="Acyl_CoA_acyltransferase"/>
</dbReference>
<proteinExistence type="predicted"/>
<evidence type="ECO:0000313" key="3">
    <source>
        <dbReference type="Proteomes" id="UP000432350"/>
    </source>
</evidence>
<dbReference type="Gene3D" id="3.40.630.30">
    <property type="match status" value="1"/>
</dbReference>
<dbReference type="RefSeq" id="WP_070566947.1">
    <property type="nucleotide sequence ID" value="NZ_DAIQJZ010000005.1"/>
</dbReference>
<dbReference type="InterPro" id="IPR052564">
    <property type="entry name" value="N-acetyltrans/Recomb-assoc"/>
</dbReference>
<gene>
    <name evidence="2" type="ORF">SPHINGO8BC_110100</name>
</gene>
<dbReference type="SUPFAM" id="SSF55729">
    <property type="entry name" value="Acyl-CoA N-acyltransferases (Nat)"/>
    <property type="match status" value="1"/>
</dbReference>
<evidence type="ECO:0000259" key="1">
    <source>
        <dbReference type="PROSITE" id="PS51186"/>
    </source>
</evidence>
<dbReference type="EMBL" id="CABWMV010000003">
    <property type="protein sequence ID" value="VXC38820.1"/>
    <property type="molecule type" value="Genomic_DNA"/>
</dbReference>
<dbReference type="PANTHER" id="PTHR43451:SF1">
    <property type="entry name" value="ACETYLTRANSFERASE"/>
    <property type="match status" value="1"/>
</dbReference>
<sequence>MTKIQTKTMGLILRKGVLQDLQEMLILFSETIATVCADNYNNEQIAAWVSSVNNHGRWHRLIEDQYFIVAMLNQKMVGFASLNHGNYVDVMYVHKDFQRQGIAQKLYTTLEDEARRLERTFVTADVSKTAKPFFEANGFKVIAEQIQIRTEVEIPNYNMKKDL</sequence>
<dbReference type="CDD" id="cd04301">
    <property type="entry name" value="NAT_SF"/>
    <property type="match status" value="1"/>
</dbReference>
<dbReference type="PANTHER" id="PTHR43451">
    <property type="entry name" value="ACETYLTRANSFERASE (GNAT) FAMILY PROTEIN"/>
    <property type="match status" value="1"/>
</dbReference>
<evidence type="ECO:0000313" key="2">
    <source>
        <dbReference type="EMBL" id="VXC38820.1"/>
    </source>
</evidence>
<feature type="domain" description="N-acetyltransferase" evidence="1">
    <location>
        <begin position="11"/>
        <end position="163"/>
    </location>
</feature>
<reference evidence="2 3" key="1">
    <citation type="submission" date="2019-10" db="EMBL/GenBank/DDBJ databases">
        <authorList>
            <person name="Karimi E."/>
        </authorList>
    </citation>
    <scope>NUCLEOTIDE SEQUENCE [LARGE SCALE GENOMIC DNA]</scope>
    <source>
        <strain evidence="2">Sphingobacterium sp. 8BC</strain>
    </source>
</reference>
<name>A0A653Y8Q3_SPHMU</name>
<dbReference type="InterPro" id="IPR000182">
    <property type="entry name" value="GNAT_dom"/>
</dbReference>
<protein>
    <recommendedName>
        <fullName evidence="1">N-acetyltransferase domain-containing protein</fullName>
    </recommendedName>
</protein>